<dbReference type="InterPro" id="IPR011990">
    <property type="entry name" value="TPR-like_helical_dom_sf"/>
</dbReference>
<feature type="repeat" description="TPR" evidence="3">
    <location>
        <begin position="24"/>
        <end position="57"/>
    </location>
</feature>
<evidence type="ECO:0000256" key="1">
    <source>
        <dbReference type="ARBA" id="ARBA00022737"/>
    </source>
</evidence>
<sequence length="69" mass="7841">MHKNKVNDAITVFEFNTLLFPGSGNVFDSLGEAYYKQGDKQRSLFSYKRSLELDPANDNAKNIIAELQK</sequence>
<keyword evidence="5" id="KW-1185">Reference proteome</keyword>
<keyword evidence="2 3" id="KW-0802">TPR repeat</keyword>
<dbReference type="SMART" id="SM00028">
    <property type="entry name" value="TPR"/>
    <property type="match status" value="1"/>
</dbReference>
<dbReference type="KEGG" id="muc:MuYL_1551"/>
<dbReference type="InterPro" id="IPR013105">
    <property type="entry name" value="TPR_2"/>
</dbReference>
<dbReference type="OrthoDB" id="6397760at2"/>
<dbReference type="GO" id="GO:0016787">
    <property type="term" value="F:hydrolase activity"/>
    <property type="evidence" value="ECO:0007669"/>
    <property type="project" value="UniProtKB-KW"/>
</dbReference>
<protein>
    <submittedName>
        <fullName evidence="4">Serine hydrolase</fullName>
    </submittedName>
</protein>
<name>A0A223NU74_9SPHI</name>
<dbReference type="EMBL" id="CP022743">
    <property type="protein sequence ID" value="ASU33449.1"/>
    <property type="molecule type" value="Genomic_DNA"/>
</dbReference>
<evidence type="ECO:0000256" key="2">
    <source>
        <dbReference type="ARBA" id="ARBA00022803"/>
    </source>
</evidence>
<dbReference type="SUPFAM" id="SSF48452">
    <property type="entry name" value="TPR-like"/>
    <property type="match status" value="1"/>
</dbReference>
<dbReference type="Proteomes" id="UP000215002">
    <property type="component" value="Chromosome"/>
</dbReference>
<proteinExistence type="predicted"/>
<gene>
    <name evidence="4" type="ORF">MuYL_1551</name>
</gene>
<dbReference type="AlphaFoldDB" id="A0A223NU74"/>
<dbReference type="InterPro" id="IPR019734">
    <property type="entry name" value="TPR_rpt"/>
</dbReference>
<accession>A0A223NU74</accession>
<evidence type="ECO:0000313" key="4">
    <source>
        <dbReference type="EMBL" id="ASU33449.1"/>
    </source>
</evidence>
<evidence type="ECO:0000256" key="3">
    <source>
        <dbReference type="PROSITE-ProRule" id="PRU00339"/>
    </source>
</evidence>
<dbReference type="RefSeq" id="WP_094569906.1">
    <property type="nucleotide sequence ID" value="NZ_CP022743.1"/>
</dbReference>
<dbReference type="Gene3D" id="1.25.40.10">
    <property type="entry name" value="Tetratricopeptide repeat domain"/>
    <property type="match status" value="1"/>
</dbReference>
<keyword evidence="4" id="KW-0378">Hydrolase</keyword>
<evidence type="ECO:0000313" key="5">
    <source>
        <dbReference type="Proteomes" id="UP000215002"/>
    </source>
</evidence>
<dbReference type="PROSITE" id="PS50005">
    <property type="entry name" value="TPR"/>
    <property type="match status" value="1"/>
</dbReference>
<organism evidence="4 5">
    <name type="scientific">Mucilaginibacter xinganensis</name>
    <dbReference type="NCBI Taxonomy" id="1234841"/>
    <lineage>
        <taxon>Bacteria</taxon>
        <taxon>Pseudomonadati</taxon>
        <taxon>Bacteroidota</taxon>
        <taxon>Sphingobacteriia</taxon>
        <taxon>Sphingobacteriales</taxon>
        <taxon>Sphingobacteriaceae</taxon>
        <taxon>Mucilaginibacter</taxon>
    </lineage>
</organism>
<dbReference type="Pfam" id="PF07719">
    <property type="entry name" value="TPR_2"/>
    <property type="match status" value="1"/>
</dbReference>
<keyword evidence="1" id="KW-0677">Repeat</keyword>
<reference evidence="4 5" key="1">
    <citation type="submission" date="2017-08" db="EMBL/GenBank/DDBJ databases">
        <title>Complete genome sequence of Mucilaginibacter sp. strain BJC16-A31.</title>
        <authorList>
            <consortium name="Henan University of Science and Technology"/>
            <person name="You X."/>
        </authorList>
    </citation>
    <scope>NUCLEOTIDE SEQUENCE [LARGE SCALE GENOMIC DNA]</scope>
    <source>
        <strain evidence="4 5">BJC16-A31</strain>
    </source>
</reference>